<keyword evidence="2" id="KW-1185">Reference proteome</keyword>
<dbReference type="RefSeq" id="WP_156144707.1">
    <property type="nucleotide sequence ID" value="NZ_CDNC01000050.1"/>
</dbReference>
<accession>A0A0B7H222</accession>
<evidence type="ECO:0000313" key="2">
    <source>
        <dbReference type="Proteomes" id="UP000042527"/>
    </source>
</evidence>
<protein>
    <submittedName>
        <fullName evidence="1">Uncharacterized protein</fullName>
    </submittedName>
</protein>
<name>A0A0B7H222_TREPH</name>
<dbReference type="AlphaFoldDB" id="A0A0B7H222"/>
<proteinExistence type="predicted"/>
<reference evidence="2" key="1">
    <citation type="submission" date="2015-01" db="EMBL/GenBank/DDBJ databases">
        <authorList>
            <person name="Manzoor Shahid"/>
            <person name="Zubair Saima"/>
        </authorList>
    </citation>
    <scope>NUCLEOTIDE SEQUENCE [LARGE SCALE GENOMIC DNA]</scope>
    <source>
        <strain evidence="2">V1</strain>
    </source>
</reference>
<dbReference type="EMBL" id="CDNC01000050">
    <property type="protein sequence ID" value="CEM63285.1"/>
    <property type="molecule type" value="Genomic_DNA"/>
</dbReference>
<sequence length="99" mass="11108">MPKRIFSFTTHRFSSGFGIHLNTIKLSLMIGLASSRVSAGTFLPTTVSINTSLFEQLYGDVETLQNTEHVNKYTLNQAGILLFLKKRVKLKTVVFTQTL</sequence>
<dbReference type="Proteomes" id="UP000042527">
    <property type="component" value="Unassembled WGS sequence"/>
</dbReference>
<gene>
    <name evidence="1" type="ORF">TPHV1_80038</name>
</gene>
<evidence type="ECO:0000313" key="1">
    <source>
        <dbReference type="EMBL" id="CEM63285.1"/>
    </source>
</evidence>
<organism evidence="1 2">
    <name type="scientific">Treponema phagedenis</name>
    <dbReference type="NCBI Taxonomy" id="162"/>
    <lineage>
        <taxon>Bacteria</taxon>
        <taxon>Pseudomonadati</taxon>
        <taxon>Spirochaetota</taxon>
        <taxon>Spirochaetia</taxon>
        <taxon>Spirochaetales</taxon>
        <taxon>Treponemataceae</taxon>
        <taxon>Treponema</taxon>
    </lineage>
</organism>